<accession>A0A1Y1HNN8</accession>
<name>A0A1Y1HNN8_KLENI</name>
<proteinExistence type="predicted"/>
<evidence type="ECO:0000313" key="2">
    <source>
        <dbReference type="Proteomes" id="UP000054558"/>
    </source>
</evidence>
<dbReference type="Proteomes" id="UP000054558">
    <property type="component" value="Unassembled WGS sequence"/>
</dbReference>
<evidence type="ECO:0008006" key="3">
    <source>
        <dbReference type="Google" id="ProtNLM"/>
    </source>
</evidence>
<dbReference type="AlphaFoldDB" id="A0A1Y1HNN8"/>
<evidence type="ECO:0000313" key="1">
    <source>
        <dbReference type="EMBL" id="GAQ78601.1"/>
    </source>
</evidence>
<sequence>MKRIKAIIAVVIILVFLGIDGFGGWLRTQCMFSASTALAPPKPPIFFLANDLRDFVVANVQMASLHNPGTPIYVITSCDQFELGRGAQLERLLSLPLVRLKLIENHLANGTDAEAFERMYWPHSLTSFKFGLFNFQRFFVVRDIAREEGLPRFWQVDFDIALFADVSELAREAPTADLVALNSFSTHFALWTLDTLQRFCDYMLDFYTRPREQAEADIWRFGERMNQTWAQWSDMFMLHSFIETQQQDLRIKFLVQGFYDRPVMQYPVVGHYLKGHLRYLGVENLGLLLGWDCKESEFDKRIELKRIDDRFVPVFNETALLGLHFQGYYCKQWASKLLGRLTEAALGSTRLLPLGAM</sequence>
<protein>
    <recommendedName>
        <fullName evidence="3">Nucleotide-diphospho-sugar transferase domain-containing protein</fullName>
    </recommendedName>
</protein>
<dbReference type="EMBL" id="DF236965">
    <property type="protein sequence ID" value="GAQ78601.1"/>
    <property type="molecule type" value="Genomic_DNA"/>
</dbReference>
<gene>
    <name evidence="1" type="ORF">KFL_000160040</name>
</gene>
<reference evidence="1 2" key="1">
    <citation type="journal article" date="2014" name="Nat. Commun.">
        <title>Klebsormidium flaccidum genome reveals primary factors for plant terrestrial adaptation.</title>
        <authorList>
            <person name="Hori K."/>
            <person name="Maruyama F."/>
            <person name="Fujisawa T."/>
            <person name="Togashi T."/>
            <person name="Yamamoto N."/>
            <person name="Seo M."/>
            <person name="Sato S."/>
            <person name="Yamada T."/>
            <person name="Mori H."/>
            <person name="Tajima N."/>
            <person name="Moriyama T."/>
            <person name="Ikeuchi M."/>
            <person name="Watanabe M."/>
            <person name="Wada H."/>
            <person name="Kobayashi K."/>
            <person name="Saito M."/>
            <person name="Masuda T."/>
            <person name="Sasaki-Sekimoto Y."/>
            <person name="Mashiguchi K."/>
            <person name="Awai K."/>
            <person name="Shimojima M."/>
            <person name="Masuda S."/>
            <person name="Iwai M."/>
            <person name="Nobusawa T."/>
            <person name="Narise T."/>
            <person name="Kondo S."/>
            <person name="Saito H."/>
            <person name="Sato R."/>
            <person name="Murakawa M."/>
            <person name="Ihara Y."/>
            <person name="Oshima-Yamada Y."/>
            <person name="Ohtaka K."/>
            <person name="Satoh M."/>
            <person name="Sonobe K."/>
            <person name="Ishii M."/>
            <person name="Ohtani R."/>
            <person name="Kanamori-Sato M."/>
            <person name="Honoki R."/>
            <person name="Miyazaki D."/>
            <person name="Mochizuki H."/>
            <person name="Umetsu J."/>
            <person name="Higashi K."/>
            <person name="Shibata D."/>
            <person name="Kamiya Y."/>
            <person name="Sato N."/>
            <person name="Nakamura Y."/>
            <person name="Tabata S."/>
            <person name="Ida S."/>
            <person name="Kurokawa K."/>
            <person name="Ohta H."/>
        </authorList>
    </citation>
    <scope>NUCLEOTIDE SEQUENCE [LARGE SCALE GENOMIC DNA]</scope>
    <source>
        <strain evidence="1 2">NIES-2285</strain>
    </source>
</reference>
<organism evidence="1 2">
    <name type="scientific">Klebsormidium nitens</name>
    <name type="common">Green alga</name>
    <name type="synonym">Ulothrix nitens</name>
    <dbReference type="NCBI Taxonomy" id="105231"/>
    <lineage>
        <taxon>Eukaryota</taxon>
        <taxon>Viridiplantae</taxon>
        <taxon>Streptophyta</taxon>
        <taxon>Klebsormidiophyceae</taxon>
        <taxon>Klebsormidiales</taxon>
        <taxon>Klebsormidiaceae</taxon>
        <taxon>Klebsormidium</taxon>
    </lineage>
</organism>
<keyword evidence="2" id="KW-1185">Reference proteome</keyword>